<proteinExistence type="inferred from homology"/>
<accession>A0ABR9B5Z7</accession>
<comment type="caution">
    <text evidence="6">The sequence shown here is derived from an EMBL/GenBank/DDBJ whole genome shotgun (WGS) entry which is preliminary data.</text>
</comment>
<organism evidence="6 7">
    <name type="scientific">Thauera sedimentorum</name>
    <dbReference type="NCBI Taxonomy" id="2767595"/>
    <lineage>
        <taxon>Bacteria</taxon>
        <taxon>Pseudomonadati</taxon>
        <taxon>Pseudomonadota</taxon>
        <taxon>Betaproteobacteria</taxon>
        <taxon>Rhodocyclales</taxon>
        <taxon>Zoogloeaceae</taxon>
        <taxon>Thauera</taxon>
    </lineage>
</organism>
<comment type="similarity">
    <text evidence="1">Belongs to the glycosyltransferase 2 family.</text>
</comment>
<dbReference type="PANTHER" id="PTHR43179">
    <property type="entry name" value="RHAMNOSYLTRANSFERASE WBBL"/>
    <property type="match status" value="1"/>
</dbReference>
<dbReference type="SUPFAM" id="SSF53756">
    <property type="entry name" value="UDP-Glycosyltransferase/glycogen phosphorylase"/>
    <property type="match status" value="2"/>
</dbReference>
<dbReference type="EMBL" id="JACYTO010000001">
    <property type="protein sequence ID" value="MBD8501319.1"/>
    <property type="molecule type" value="Genomic_DNA"/>
</dbReference>
<evidence type="ECO:0000256" key="3">
    <source>
        <dbReference type="ARBA" id="ARBA00022679"/>
    </source>
</evidence>
<dbReference type="RefSeq" id="WP_187716185.1">
    <property type="nucleotide sequence ID" value="NZ_JACTAH010000001.1"/>
</dbReference>
<evidence type="ECO:0000256" key="2">
    <source>
        <dbReference type="ARBA" id="ARBA00022676"/>
    </source>
</evidence>
<gene>
    <name evidence="6" type="ORF">IFO67_00280</name>
</gene>
<feature type="domain" description="Glycosyl transferase family 1" evidence="4">
    <location>
        <begin position="547"/>
        <end position="677"/>
    </location>
</feature>
<evidence type="ECO:0000313" key="7">
    <source>
        <dbReference type="Proteomes" id="UP000603602"/>
    </source>
</evidence>
<dbReference type="InterPro" id="IPR001296">
    <property type="entry name" value="Glyco_trans_1"/>
</dbReference>
<evidence type="ECO:0000259" key="4">
    <source>
        <dbReference type="Pfam" id="PF00534"/>
    </source>
</evidence>
<sequence length="1161" mass="126483">MLDVIVPVYAGEADTRRCLESVLACRQQTMFELVVVDDASPEPTLSAWLQELADAGQISLLRNPYNLGFVRTVNRALALHPGRDVVLLNSDTEVSGNWLDRILRCADSHPDAATITPFSNNATICSYPYEGWLGEVPGRLGLAALDEVFSRRLSGVAMDLPSGVGFCMFVRRACLDAVGVLDDVAFARGYGEENDLCRRAAKAGWRNLLCADVFVYHRGGVSFAHERGTLMKQGDERLNALHPEYAEVVRRFIVDDPLRPLRDAIDAARAALGADEAAEVSRERERRPPLPAREVLWQDTAPHVGMDVVNVPAVNSVAARPLPDEVWLHVAHSWGGGVMRWVHDLAGADAGEARHLLLRSRSWRNHAGVRLELVDPMLADEVLIAWTLDGPIGYCDTEHAQYREILADLIAAFDVRAVVVSSLIGHSLDALDTGLPTFVVLHDLFPFCPALFGWFEQTCVECGPSSLARCFASNPLNVFWQHADVKRWQALRTAYGARLADESVMIVAPSRSVHERYVELFPLLRGRSWRLIAHGLASVPVPLLPRPAERLKLLVPGRLAPHKGLDLLREVLPGVSAFADVMLLGCGEFGRAFAGQPNVQVVESYSQAQMAAHVAAFGPDCALLLSSLPETFSYTLSEMHALGVPVLASDLGAFSERIVDGQTGYLVVPEAAVVIARLYDMARDRRALAEMAGRLRQQPVHTAGQMVAEYRALLPQRKGEAAIAPRKVLTLLSMALADARCRQRSTMAQLLEARREVSSHQFVLESLARERARNAYVENDLAGRLELVEAERDALLASTSWKLTAPLRLLKGELSRRTLPATTLDSTRAKQEPHLILATMRGDLMAERRRKRLLAACGMKQDDQLGSVASASDMGGIPFRGMALYLDVLRSGNGGDTSVVLCLESAEGLSRDRSIAGVCRVVVPTAALATELMNLLEPDAATVVQADYPLVGDWDGDWAPYVADVPAAQGLRKGLREVRRDMLGLPDGSRIVIGCGAGGAGSGLLQFAHAAMAVGNRHNGVFFVWLGQVDEAWADAQGDSLALPQALRRLFILDDPAFEPWLLAADLYLGCRQAPGHDAGALEAHACGLPVVSLETEIPVTEPDLVRELWQRLTASFESGSADMTTRLRRAARLREERGSMGAWAAFAATCGVRCTDVQPG</sequence>
<evidence type="ECO:0000256" key="1">
    <source>
        <dbReference type="ARBA" id="ARBA00006739"/>
    </source>
</evidence>
<protein>
    <submittedName>
        <fullName evidence="6">Glycosyltransferase</fullName>
    </submittedName>
</protein>
<evidence type="ECO:0000259" key="5">
    <source>
        <dbReference type="Pfam" id="PF00535"/>
    </source>
</evidence>
<keyword evidence="2" id="KW-0328">Glycosyltransferase</keyword>
<keyword evidence="7" id="KW-1185">Reference proteome</keyword>
<keyword evidence="3" id="KW-0808">Transferase</keyword>
<evidence type="ECO:0000313" key="6">
    <source>
        <dbReference type="EMBL" id="MBD8501319.1"/>
    </source>
</evidence>
<dbReference type="SUPFAM" id="SSF53448">
    <property type="entry name" value="Nucleotide-diphospho-sugar transferases"/>
    <property type="match status" value="1"/>
</dbReference>
<dbReference type="Pfam" id="PF00535">
    <property type="entry name" value="Glycos_transf_2"/>
    <property type="match status" value="1"/>
</dbReference>
<dbReference type="PANTHER" id="PTHR43179:SF12">
    <property type="entry name" value="GALACTOFURANOSYLTRANSFERASE GLFT2"/>
    <property type="match status" value="1"/>
</dbReference>
<dbReference type="InterPro" id="IPR029044">
    <property type="entry name" value="Nucleotide-diphossugar_trans"/>
</dbReference>
<dbReference type="Gene3D" id="3.40.50.2000">
    <property type="entry name" value="Glycogen Phosphorylase B"/>
    <property type="match status" value="2"/>
</dbReference>
<feature type="domain" description="Glycosyltransferase 2-like" evidence="5">
    <location>
        <begin position="4"/>
        <end position="115"/>
    </location>
</feature>
<dbReference type="InterPro" id="IPR001173">
    <property type="entry name" value="Glyco_trans_2-like"/>
</dbReference>
<dbReference type="Gene3D" id="3.90.550.10">
    <property type="entry name" value="Spore Coat Polysaccharide Biosynthesis Protein SpsA, Chain A"/>
    <property type="match status" value="1"/>
</dbReference>
<name>A0ABR9B5Z7_9RHOO</name>
<reference evidence="7" key="1">
    <citation type="submission" date="2023-07" db="EMBL/GenBank/DDBJ databases">
        <title>Thauera sp. CAU 1555 isolated from sand of Yaerae Beach.</title>
        <authorList>
            <person name="Kim W."/>
        </authorList>
    </citation>
    <scope>NUCLEOTIDE SEQUENCE [LARGE SCALE GENOMIC DNA]</scope>
    <source>
        <strain evidence="7">CAU 1555</strain>
    </source>
</reference>
<dbReference type="CDD" id="cd04186">
    <property type="entry name" value="GT_2_like_c"/>
    <property type="match status" value="1"/>
</dbReference>
<dbReference type="Pfam" id="PF00534">
    <property type="entry name" value="Glycos_transf_1"/>
    <property type="match status" value="1"/>
</dbReference>
<dbReference type="Proteomes" id="UP000603602">
    <property type="component" value="Unassembled WGS sequence"/>
</dbReference>